<evidence type="ECO:0000256" key="2">
    <source>
        <dbReference type="ARBA" id="ARBA00022574"/>
    </source>
</evidence>
<comment type="similarity">
    <text evidence="1">Belongs to the WD repeat mio family.</text>
</comment>
<evidence type="ECO:0000256" key="3">
    <source>
        <dbReference type="ARBA" id="ARBA00022737"/>
    </source>
</evidence>
<dbReference type="FunCoup" id="A0A1S3ILZ4">
    <property type="interactions" value="1832"/>
</dbReference>
<dbReference type="CDD" id="cd16691">
    <property type="entry name" value="mRING-H2-C3H3C2_Mio"/>
    <property type="match status" value="1"/>
</dbReference>
<dbReference type="AlphaFoldDB" id="A0A1S3ILZ4"/>
<dbReference type="Pfam" id="PF17034">
    <property type="entry name" value="zinc_ribbon_16"/>
    <property type="match status" value="1"/>
</dbReference>
<dbReference type="SUPFAM" id="SSF50978">
    <property type="entry name" value="WD40 repeat-like"/>
    <property type="match status" value="1"/>
</dbReference>
<dbReference type="GO" id="GO:0005737">
    <property type="term" value="C:cytoplasm"/>
    <property type="evidence" value="ECO:0007669"/>
    <property type="project" value="TreeGrafter"/>
</dbReference>
<dbReference type="OrthoDB" id="341486at2759"/>
<dbReference type="GO" id="GO:0034198">
    <property type="term" value="P:cellular response to amino acid starvation"/>
    <property type="evidence" value="ECO:0007669"/>
    <property type="project" value="TreeGrafter"/>
</dbReference>
<dbReference type="InterPro" id="IPR049092">
    <property type="entry name" value="MIOS_a-sol"/>
</dbReference>
<protein>
    <submittedName>
        <fullName evidence="7">GATOR complex protein MIOS-like isoform X1</fullName>
    </submittedName>
</protein>
<dbReference type="InterPro" id="IPR037593">
    <property type="entry name" value="MIOS/Sea4"/>
</dbReference>
<name>A0A1S3ILZ4_LINAN</name>
<sequence length="884" mass="98765">MSLKLDLLWSPNREEEFVTFGQELTLFQVVKTDSSLGSAQVSGATRISDSTLAIPLSVNSEIQYVKCVAWYPGHDPHQLIAVGQANGRIILVSFGQGGNKDPNDLVGKEFGPRHARQCNSLVWNTHDNNLLAQGLDKYRQDASLLVWDVNAKPAYGSSYDSTATPDSKRGSTFYVDTTPSIRPVAEIGAAESVYSLCWSINQPKILLTGMNKYLRVYDIRESTHPQNAALTKNVFGLCVDPHSADRVASFSEGQISVWDLRNFDKPVLTFTENRQIMKLSWCSTRSGLLTSLMRDWSMVKLYDIQHTTGGSDEMEPVIIERLIQPAGQHSVGSFTWHPTQENRMLTISSDGQIRDVTVFERIALAWSPSQMLAWSCGKKLIQCSRVQVPPGEEDVAEKMKYRAMRGYGLQTEQVWQNTELVGNDRQLKSMWSWIDTVRSLWQEGKLKTMIKNAPKYYGIKSILRGEVSQNGVTNFSEYSYAPWEGVDGKNRLQPKLYKSDERKKCLQLCCWDFDSEAELNTVIDRLESDGEYERAALVALFNLKIKRALDVLNKGASGTGGDVNLSIVAMALSGFSDDKNTLWRDMWSNALSTSLKNANLRSMFAFLTSGMENFDAVLNEEDMCVQDRVAFACMYLCDSKLMEYIDTLTAEMINGGVLEGILLTGFGRDGVDLLQKYVDNTGDVQTASLAVVQALPGEISKDIRVQTWIESYRSLLDRWGMWYQRAEFDVRRASCDASIRPPTQVFASCNFCGKSISSSANRRNQFLSYGGGPAANKPKVTACPGCRKPLPRCALCLIHMGTSSGTASFRHKSERTGSHNSNVILAPFSDWFTWCQSCRHGGHSQHIADWFRDHSECPVTGCTCKCMTLDSMYQAVHSEEHGAT</sequence>
<dbReference type="InterPro" id="IPR031488">
    <property type="entry name" value="Zn_ribbon_mio"/>
</dbReference>
<organism evidence="6 7">
    <name type="scientific">Lingula anatina</name>
    <name type="common">Brachiopod</name>
    <name type="synonym">Lingula unguis</name>
    <dbReference type="NCBI Taxonomy" id="7574"/>
    <lineage>
        <taxon>Eukaryota</taxon>
        <taxon>Metazoa</taxon>
        <taxon>Spiralia</taxon>
        <taxon>Lophotrochozoa</taxon>
        <taxon>Brachiopoda</taxon>
        <taxon>Linguliformea</taxon>
        <taxon>Lingulata</taxon>
        <taxon>Lingulida</taxon>
        <taxon>Linguloidea</taxon>
        <taxon>Lingulidae</taxon>
        <taxon>Lingula</taxon>
    </lineage>
</organism>
<feature type="domain" description="MIOS-like alpha-solenoid" evidence="5">
    <location>
        <begin position="399"/>
        <end position="635"/>
    </location>
</feature>
<dbReference type="InParanoid" id="A0A1S3ILZ4"/>
<dbReference type="Gene3D" id="2.130.10.10">
    <property type="entry name" value="YVTN repeat-like/Quinoprotein amine dehydrogenase"/>
    <property type="match status" value="1"/>
</dbReference>
<dbReference type="GO" id="GO:1904263">
    <property type="term" value="P:positive regulation of TORC1 signaling"/>
    <property type="evidence" value="ECO:0007669"/>
    <property type="project" value="TreeGrafter"/>
</dbReference>
<keyword evidence="2" id="KW-0853">WD repeat</keyword>
<dbReference type="PANTHER" id="PTHR16453">
    <property type="entry name" value="WD40 DOMAIN-CONTAINING PROTEIN MIO FAMILY MEMBER"/>
    <property type="match status" value="1"/>
</dbReference>
<dbReference type="STRING" id="7574.A0A1S3ILZ4"/>
<dbReference type="PANTHER" id="PTHR16453:SF9">
    <property type="entry name" value="GATOR COMPLEX PROTEIN MIOS"/>
    <property type="match status" value="1"/>
</dbReference>
<dbReference type="InterPro" id="IPR015943">
    <property type="entry name" value="WD40/YVTN_repeat-like_dom_sf"/>
</dbReference>
<dbReference type="RefSeq" id="XP_013399098.1">
    <property type="nucleotide sequence ID" value="XM_013543644.1"/>
</dbReference>
<dbReference type="GeneID" id="106165440"/>
<dbReference type="Proteomes" id="UP000085678">
    <property type="component" value="Unplaced"/>
</dbReference>
<reference evidence="7" key="1">
    <citation type="submission" date="2025-08" db="UniProtKB">
        <authorList>
            <consortium name="RefSeq"/>
        </authorList>
    </citation>
    <scope>IDENTIFICATION</scope>
    <source>
        <tissue evidence="7">Gonads</tissue>
    </source>
</reference>
<gene>
    <name evidence="7" type="primary">LOC106165440</name>
</gene>
<dbReference type="KEGG" id="lak:106165440"/>
<dbReference type="InterPro" id="IPR001680">
    <property type="entry name" value="WD40_rpt"/>
</dbReference>
<dbReference type="Pfam" id="PF21720">
    <property type="entry name" value="MIOS_WD40"/>
    <property type="match status" value="1"/>
</dbReference>
<evidence type="ECO:0000259" key="5">
    <source>
        <dbReference type="Pfam" id="PF21719"/>
    </source>
</evidence>
<accession>A0A1S3ILZ4</accession>
<evidence type="ECO:0000256" key="1">
    <source>
        <dbReference type="ARBA" id="ARBA00009713"/>
    </source>
</evidence>
<dbReference type="InterPro" id="IPR036322">
    <property type="entry name" value="WD40_repeat_dom_sf"/>
</dbReference>
<dbReference type="Pfam" id="PF21719">
    <property type="entry name" value="MIOS_a-sol"/>
    <property type="match status" value="1"/>
</dbReference>
<evidence type="ECO:0000313" key="7">
    <source>
        <dbReference type="RefSeq" id="XP_013399098.1"/>
    </source>
</evidence>
<keyword evidence="6" id="KW-1185">Reference proteome</keyword>
<evidence type="ECO:0000313" key="6">
    <source>
        <dbReference type="Proteomes" id="UP000085678"/>
    </source>
</evidence>
<feature type="domain" description="GATOR2 complex protein MIO zinc-ribbon like" evidence="4">
    <location>
        <begin position="749"/>
        <end position="867"/>
    </location>
</feature>
<proteinExistence type="inferred from homology"/>
<dbReference type="SMART" id="SM00320">
    <property type="entry name" value="WD40"/>
    <property type="match status" value="6"/>
</dbReference>
<evidence type="ECO:0000259" key="4">
    <source>
        <dbReference type="Pfam" id="PF17034"/>
    </source>
</evidence>
<keyword evidence="3" id="KW-0677">Repeat</keyword>